<evidence type="ECO:0000256" key="6">
    <source>
        <dbReference type="SAM" id="MobiDB-lite"/>
    </source>
</evidence>
<comment type="similarity">
    <text evidence="2">Belongs to the EamA transporter family.</text>
</comment>
<dbReference type="AlphaFoldDB" id="A0A126YG07"/>
<accession>A0A126YG07</accession>
<feature type="transmembrane region" description="Helical" evidence="7">
    <location>
        <begin position="249"/>
        <end position="268"/>
    </location>
</feature>
<keyword evidence="4 7" id="KW-1133">Transmembrane helix</keyword>
<evidence type="ECO:0000256" key="1">
    <source>
        <dbReference type="ARBA" id="ARBA00004141"/>
    </source>
</evidence>
<evidence type="ECO:0000256" key="2">
    <source>
        <dbReference type="ARBA" id="ARBA00007362"/>
    </source>
</evidence>
<dbReference type="EMBL" id="PKLL01000027">
    <property type="protein sequence ID" value="RZE16788.1"/>
    <property type="molecule type" value="Genomic_DNA"/>
</dbReference>
<dbReference type="InterPro" id="IPR037185">
    <property type="entry name" value="EmrE-like"/>
</dbReference>
<name>A0A126YG07_9ACTN</name>
<evidence type="ECO:0000256" key="7">
    <source>
        <dbReference type="SAM" id="Phobius"/>
    </source>
</evidence>
<feature type="transmembrane region" description="Helical" evidence="7">
    <location>
        <begin position="98"/>
        <end position="118"/>
    </location>
</feature>
<organism evidence="8 9">
    <name type="scientific">Streptomyces albidoflavus</name>
    <dbReference type="NCBI Taxonomy" id="1886"/>
    <lineage>
        <taxon>Bacteria</taxon>
        <taxon>Bacillati</taxon>
        <taxon>Actinomycetota</taxon>
        <taxon>Actinomycetes</taxon>
        <taxon>Kitasatosporales</taxon>
        <taxon>Streptomycetaceae</taxon>
        <taxon>Streptomyces</taxon>
        <taxon>Streptomyces albidoflavus group</taxon>
    </lineage>
</organism>
<feature type="transmembrane region" description="Helical" evidence="7">
    <location>
        <begin position="216"/>
        <end position="237"/>
    </location>
</feature>
<comment type="subcellular location">
    <subcellularLocation>
        <location evidence="1">Membrane</location>
        <topology evidence="1">Multi-pass membrane protein</topology>
    </subcellularLocation>
</comment>
<dbReference type="InterPro" id="IPR050638">
    <property type="entry name" value="AA-Vitamin_Transporters"/>
</dbReference>
<evidence type="ECO:0000313" key="9">
    <source>
        <dbReference type="Proteomes" id="UP000292693"/>
    </source>
</evidence>
<dbReference type="Pfam" id="PF00892">
    <property type="entry name" value="EamA"/>
    <property type="match status" value="2"/>
</dbReference>
<feature type="transmembrane region" description="Helical" evidence="7">
    <location>
        <begin position="153"/>
        <end position="173"/>
    </location>
</feature>
<evidence type="ECO:0000256" key="5">
    <source>
        <dbReference type="ARBA" id="ARBA00023136"/>
    </source>
</evidence>
<comment type="caution">
    <text evidence="8">The sequence shown here is derived from an EMBL/GenBank/DDBJ whole genome shotgun (WGS) entry which is preliminary data.</text>
</comment>
<dbReference type="InterPro" id="IPR000620">
    <property type="entry name" value="EamA_dom"/>
</dbReference>
<sequence>MRDGSGGGVRAGGRVAVLALLWGSTFLWIDLALEGFSPVQITFVRCALGAALLLVLARRAGVRLPRGRRAVGRLLVAAFLCNTLPFALFSLGQQSVDSGVAGVLNATTPLWSLLIGLLAGERGALGARRLAGLATGFAGTVLIFAPWQPGALAGWAALALLGAAVSYALAFTWMGRMPAGQGVPAIGLSAAQLTAATVLAALLLPWGGPPPRAPGAVPVLALLVLGIFATGVTFHLTYRTILAEGPTQAAAVGYLLPVVSVLLGAVVLGERVGWRVVAGMAVVLGGVVLTRWGAGSRPKAPAGGDGERPEPLPAR</sequence>
<evidence type="ECO:0000313" key="8">
    <source>
        <dbReference type="EMBL" id="RZE16788.1"/>
    </source>
</evidence>
<dbReference type="SUPFAM" id="SSF103481">
    <property type="entry name" value="Multidrug resistance efflux transporter EmrE"/>
    <property type="match status" value="2"/>
</dbReference>
<feature type="transmembrane region" description="Helical" evidence="7">
    <location>
        <begin position="70"/>
        <end position="92"/>
    </location>
</feature>
<evidence type="ECO:0000256" key="3">
    <source>
        <dbReference type="ARBA" id="ARBA00022692"/>
    </source>
</evidence>
<feature type="transmembrane region" description="Helical" evidence="7">
    <location>
        <begin position="39"/>
        <end position="58"/>
    </location>
</feature>
<feature type="transmembrane region" description="Helical" evidence="7">
    <location>
        <begin position="130"/>
        <end position="147"/>
    </location>
</feature>
<protein>
    <submittedName>
        <fullName evidence="8">EamA family transporter</fullName>
    </submittedName>
</protein>
<feature type="region of interest" description="Disordered" evidence="6">
    <location>
        <begin position="295"/>
        <end position="315"/>
    </location>
</feature>
<keyword evidence="3 7" id="KW-0812">Transmembrane</keyword>
<feature type="transmembrane region" description="Helical" evidence="7">
    <location>
        <begin position="185"/>
        <end position="204"/>
    </location>
</feature>
<feature type="transmembrane region" description="Helical" evidence="7">
    <location>
        <begin position="12"/>
        <end position="33"/>
    </location>
</feature>
<reference evidence="8 9" key="1">
    <citation type="submission" date="2017-12" db="EMBL/GenBank/DDBJ databases">
        <title>Population genomics insights into the ecological differentiation and adaptive evolution in streptomycetes.</title>
        <authorList>
            <person name="Li Y."/>
            <person name="Huang Y."/>
        </authorList>
    </citation>
    <scope>NUCLEOTIDE SEQUENCE [LARGE SCALE GENOMIC DNA]</scope>
    <source>
        <strain evidence="8 9">NBRC 100770</strain>
    </source>
</reference>
<keyword evidence="5 7" id="KW-0472">Membrane</keyword>
<dbReference type="PANTHER" id="PTHR32322:SF9">
    <property type="entry name" value="AMINO-ACID METABOLITE EFFLUX PUMP-RELATED"/>
    <property type="match status" value="1"/>
</dbReference>
<proteinExistence type="inferred from homology"/>
<feature type="compositionally biased region" description="Basic and acidic residues" evidence="6">
    <location>
        <begin position="305"/>
        <end position="315"/>
    </location>
</feature>
<dbReference type="PANTHER" id="PTHR32322">
    <property type="entry name" value="INNER MEMBRANE TRANSPORTER"/>
    <property type="match status" value="1"/>
</dbReference>
<dbReference type="Proteomes" id="UP000292693">
    <property type="component" value="Unassembled WGS sequence"/>
</dbReference>
<evidence type="ECO:0000256" key="4">
    <source>
        <dbReference type="ARBA" id="ARBA00022989"/>
    </source>
</evidence>
<dbReference type="RefSeq" id="WP_030309623.1">
    <property type="nucleotide sequence ID" value="NZ_CP014485.1"/>
</dbReference>
<feature type="transmembrane region" description="Helical" evidence="7">
    <location>
        <begin position="274"/>
        <end position="294"/>
    </location>
</feature>
<gene>
    <name evidence="8" type="ORF">C0Q92_27930</name>
</gene>
<dbReference type="GO" id="GO:0016020">
    <property type="term" value="C:membrane"/>
    <property type="evidence" value="ECO:0007669"/>
    <property type="project" value="UniProtKB-SubCell"/>
</dbReference>